<name>A0A358DW90_9ALTE</name>
<gene>
    <name evidence="3" type="ORF">DEB45_01590</name>
</gene>
<dbReference type="Proteomes" id="UP000264779">
    <property type="component" value="Unassembled WGS sequence"/>
</dbReference>
<evidence type="ECO:0000256" key="1">
    <source>
        <dbReference type="SAM" id="MobiDB-lite"/>
    </source>
</evidence>
<evidence type="ECO:0000313" key="4">
    <source>
        <dbReference type="Proteomes" id="UP000264779"/>
    </source>
</evidence>
<accession>A0A358DW90</accession>
<sequence length="175" mass="19727">MLIATDFRKARFTPRDENPFRLTPPRRQAIFVHEENAPQQPEQNSSENESENSPYEKVSFSDFTDALKNYAKQKQHQGFALLDLLNSELMLIKKSIFVTVFAGMTAFAIGGFCWILLNIALGYFAHLAGAPVSIILVVMLVINAIIGVVIFKQAQSAFKYISASRIIQLMKRLND</sequence>
<feature type="compositionally biased region" description="Low complexity" evidence="1">
    <location>
        <begin position="38"/>
        <end position="53"/>
    </location>
</feature>
<dbReference type="RefSeq" id="WP_272965343.1">
    <property type="nucleotide sequence ID" value="NZ_CALBIY010000089.1"/>
</dbReference>
<comment type="caution">
    <text evidence="3">The sequence shown here is derived from an EMBL/GenBank/DDBJ whole genome shotgun (WGS) entry which is preliminary data.</text>
</comment>
<dbReference type="AlphaFoldDB" id="A0A358DW90"/>
<keyword evidence="2" id="KW-1133">Transmembrane helix</keyword>
<organism evidence="3 4">
    <name type="scientific">Alteromonas australica</name>
    <dbReference type="NCBI Taxonomy" id="589873"/>
    <lineage>
        <taxon>Bacteria</taxon>
        <taxon>Pseudomonadati</taxon>
        <taxon>Pseudomonadota</taxon>
        <taxon>Gammaproteobacteria</taxon>
        <taxon>Alteromonadales</taxon>
        <taxon>Alteromonadaceae</taxon>
        <taxon>Alteromonas/Salinimonas group</taxon>
        <taxon>Alteromonas</taxon>
    </lineage>
</organism>
<proteinExistence type="predicted"/>
<keyword evidence="2" id="KW-0472">Membrane</keyword>
<evidence type="ECO:0000256" key="2">
    <source>
        <dbReference type="SAM" id="Phobius"/>
    </source>
</evidence>
<keyword evidence="2" id="KW-0812">Transmembrane</keyword>
<evidence type="ECO:0000313" key="3">
    <source>
        <dbReference type="EMBL" id="HBU49925.1"/>
    </source>
</evidence>
<feature type="transmembrane region" description="Helical" evidence="2">
    <location>
        <begin position="96"/>
        <end position="117"/>
    </location>
</feature>
<feature type="transmembrane region" description="Helical" evidence="2">
    <location>
        <begin position="123"/>
        <end position="151"/>
    </location>
</feature>
<reference evidence="3 4" key="1">
    <citation type="journal article" date="2018" name="Nat. Biotechnol.">
        <title>A standardized bacterial taxonomy based on genome phylogeny substantially revises the tree of life.</title>
        <authorList>
            <person name="Parks D.H."/>
            <person name="Chuvochina M."/>
            <person name="Waite D.W."/>
            <person name="Rinke C."/>
            <person name="Skarshewski A."/>
            <person name="Chaumeil P.A."/>
            <person name="Hugenholtz P."/>
        </authorList>
    </citation>
    <scope>NUCLEOTIDE SEQUENCE [LARGE SCALE GENOMIC DNA]</scope>
    <source>
        <strain evidence="3">UBA11621</strain>
    </source>
</reference>
<feature type="region of interest" description="Disordered" evidence="1">
    <location>
        <begin position="31"/>
        <end position="55"/>
    </location>
</feature>
<protein>
    <submittedName>
        <fullName evidence="3">Uncharacterized protein</fullName>
    </submittedName>
</protein>
<dbReference type="EMBL" id="DONK01000028">
    <property type="protein sequence ID" value="HBU49925.1"/>
    <property type="molecule type" value="Genomic_DNA"/>
</dbReference>